<dbReference type="PANTHER" id="PTHR37423:SF2">
    <property type="entry name" value="MEMBRANE-BOUND LYTIC MUREIN TRANSGLYCOSYLASE C"/>
    <property type="match status" value="1"/>
</dbReference>
<feature type="domain" description="Transglycosylase SLT" evidence="2">
    <location>
        <begin position="17"/>
        <end position="113"/>
    </location>
</feature>
<protein>
    <recommendedName>
        <fullName evidence="2">Transglycosylase SLT domain-containing protein</fullName>
    </recommendedName>
</protein>
<gene>
    <name evidence="3" type="ORF">6937_0046</name>
</gene>
<dbReference type="InterPro" id="IPR023346">
    <property type="entry name" value="Lysozyme-like_dom_sf"/>
</dbReference>
<reference evidence="3" key="1">
    <citation type="submission" date="2021-11" db="EMBL/GenBank/DDBJ databases">
        <title>The TAILOR 12: Case summaries of 12 patient that have undergone phage therapy for multidrug-resistant infections.</title>
        <authorList>
            <person name="Green S."/>
            <person name="Terwilliger A."/>
            <person name="Clark J."/>
            <person name="Salazar K."/>
            <person name="Maresso A."/>
        </authorList>
    </citation>
    <scope>NUCLEOTIDE SEQUENCE</scope>
</reference>
<feature type="region of interest" description="Disordered" evidence="1">
    <location>
        <begin position="395"/>
        <end position="419"/>
    </location>
</feature>
<evidence type="ECO:0000256" key="1">
    <source>
        <dbReference type="SAM" id="MobiDB-lite"/>
    </source>
</evidence>
<proteinExistence type="predicted"/>
<dbReference type="Proteomes" id="UP001055992">
    <property type="component" value="Segment"/>
</dbReference>
<dbReference type="Pfam" id="PF01464">
    <property type="entry name" value="SLT"/>
    <property type="match status" value="1"/>
</dbReference>
<evidence type="ECO:0000259" key="2">
    <source>
        <dbReference type="Pfam" id="PF01464"/>
    </source>
</evidence>
<dbReference type="Gene3D" id="1.10.530.10">
    <property type="match status" value="1"/>
</dbReference>
<evidence type="ECO:0000313" key="3">
    <source>
        <dbReference type="EMBL" id="URY99177.1"/>
    </source>
</evidence>
<dbReference type="CDD" id="cd00254">
    <property type="entry name" value="LT-like"/>
    <property type="match status" value="1"/>
</dbReference>
<dbReference type="EMBL" id="OL362270">
    <property type="protein sequence ID" value="URY99177.1"/>
    <property type="molecule type" value="Genomic_DNA"/>
</dbReference>
<accession>A0A9E7M6R2</accession>
<organism evidence="3 4">
    <name type="scientific">Klebsiella phage 6937</name>
    <dbReference type="NCBI Taxonomy" id="2912294"/>
    <lineage>
        <taxon>Viruses</taxon>
        <taxon>Duplodnaviria</taxon>
        <taxon>Heunggongvirae</taxon>
        <taxon>Uroviricota</taxon>
        <taxon>Caudoviricetes</taxon>
        <taxon>Autographivirales</taxon>
        <taxon>Autonotataviridae</taxon>
        <taxon>Melnykvirinae</taxon>
        <taxon>Cullenvirus</taxon>
        <taxon>Cullenvirus 6937</taxon>
    </lineage>
</organism>
<keyword evidence="4" id="KW-1185">Reference proteome</keyword>
<dbReference type="SUPFAM" id="SSF53955">
    <property type="entry name" value="Lysozyme-like"/>
    <property type="match status" value="1"/>
</dbReference>
<dbReference type="InterPro" id="IPR008258">
    <property type="entry name" value="Transglycosylase_SLT_dom_1"/>
</dbReference>
<dbReference type="PANTHER" id="PTHR37423">
    <property type="entry name" value="SOLUBLE LYTIC MUREIN TRANSGLYCOSYLASE-RELATED"/>
    <property type="match status" value="1"/>
</dbReference>
<name>A0A9E7M6R2_9CAUD</name>
<sequence>MAEFKVALDKSTPYDEMARATEEKYGLPEGLLKTTLLIENRNNIKNRVSPKGARGIGQIMPATAKGLGYQPEDADDPVKSIEMMGKLYAELNKTYNGDVGAMMAHYNGGTAAGSAYVAGKNLNPETADYIKYASPYLEQTGKPSKYQTQLQGAMDETLLGEAPSDSAIFNETEGDESLGQDLSAKFEKQLQDEAQFFNLSLWEAAKTGFRSTMTDAIAHAYSREDDIDFNLTQAHFDRIQQEFPNGLDQSSTDKLYNSRSDSDFEFNLGRIRDSQKFAQTLGFQSGLDKYAGYAATFAGGLADPAALPAGTFGLAGRIIKGGSITASAGRMAVEGAAAGAIVSPIVQFSDKGTVSAEELLENMAASAVMSTAIGGILSRVGNPKGWREEVDASVTGRVDGNPDFVGPQRPKPVDSEGDVVDFRNATDTSVSTDGAISGVGPTAVKRAAAEWDETPDIGTEAIQARRQKYYGSKWREKIFGWSDSEGVRLATSESKIARFVGAMWAGNSGAIGKVEARTAAVLKDQLKEQLDFTYIPAMKEIYEGYLTPGQKYDYMAGGSRDAQRAFSREVQLERYRHREYRMQNENSSKGYQSTAPAAIQRAAKLLDDHYADTKAMHMQAQTEHAAQLKDSDPIGYIEQRPDFVKLQSSDTATRKAFLEMVKDDYRAEAQAKINKMRGEREAWIAQAYKRAEQALDGQKGEGKPTNPLWVGEFLKDPDAYFDKHITQLSKKIAAEMDRRASHWWDNALSDPETRYQNSEASLLSLAREMSDEWFTGREVDAELVKSFQQALTSKWADTSRRELRMTNSRQVNGETVYLLDMFQHDVFGTMSNNIADTAGRVAMAKMGWKTEQDIADTLSAMREEGVPTRELEAAKHISDLILNRARGLDNNPLVMAASNLTHAAMMGKLGTSILADLPTIIGNLGIGGMTRALGDMAKQVVNGELFVKNGRKTALGNDLDAYLTGLNGHDHELWIPQQINSDGQAMEMSGSILRRSAAAARFTNTLSFANAISRSIGTAVTRTTNKALHKYLRTGKGISDARMADAGMSAKLRQRIKAQFDAHGGKNDFGLDKWTDPYAKESFISIAHRFTNQNRIDHQSAGELPKWTRDNMLGVLFGRFRTIGIRAQEKLLVRNLTMADSNTLAMLTAGLAFTTFLAYGRIYLDAATSKDGAKVLKERLTPMGVANTVTRLSSVTGLASEGLGLLDLMTGGGVKGAGDTPLTGAIGNITGALGATGSAITGNGEWSQAGAASFKLLPGANTYLLMGLQKAINDD</sequence>
<evidence type="ECO:0000313" key="4">
    <source>
        <dbReference type="Proteomes" id="UP001055992"/>
    </source>
</evidence>